<evidence type="ECO:0000313" key="1">
    <source>
        <dbReference type="EMBL" id="MBE6092372.1"/>
    </source>
</evidence>
<gene>
    <name evidence="1" type="ORF">E7201_04235</name>
</gene>
<sequence length="88" mass="10263">MPEISLFFGIRISIYYDDHNPPHIHAQYGGHKAVFDIQEATVIRGSLPSRQLKLVLAWIVMYQDELMQDWELVRSGMEPNDIPPLERK</sequence>
<dbReference type="EMBL" id="SVBY01000021">
    <property type="protein sequence ID" value="MBE6092372.1"/>
    <property type="molecule type" value="Genomic_DNA"/>
</dbReference>
<name>A0A927WI95_SELRU</name>
<protein>
    <submittedName>
        <fullName evidence="1">DUF4160 domain-containing protein</fullName>
    </submittedName>
</protein>
<dbReference type="Proteomes" id="UP000761380">
    <property type="component" value="Unassembled WGS sequence"/>
</dbReference>
<dbReference type="AlphaFoldDB" id="A0A927WI95"/>
<proteinExistence type="predicted"/>
<dbReference type="Pfam" id="PF13711">
    <property type="entry name" value="DUF4160"/>
    <property type="match status" value="1"/>
</dbReference>
<dbReference type="InterPro" id="IPR025427">
    <property type="entry name" value="DUF4160"/>
</dbReference>
<organism evidence="1 2">
    <name type="scientific">Selenomonas ruminantium</name>
    <dbReference type="NCBI Taxonomy" id="971"/>
    <lineage>
        <taxon>Bacteria</taxon>
        <taxon>Bacillati</taxon>
        <taxon>Bacillota</taxon>
        <taxon>Negativicutes</taxon>
        <taxon>Selenomonadales</taxon>
        <taxon>Selenomonadaceae</taxon>
        <taxon>Selenomonas</taxon>
    </lineage>
</organism>
<evidence type="ECO:0000313" key="2">
    <source>
        <dbReference type="Proteomes" id="UP000761380"/>
    </source>
</evidence>
<comment type="caution">
    <text evidence="1">The sequence shown here is derived from an EMBL/GenBank/DDBJ whole genome shotgun (WGS) entry which is preliminary data.</text>
</comment>
<reference evidence="1" key="1">
    <citation type="submission" date="2019-04" db="EMBL/GenBank/DDBJ databases">
        <title>Evolution of Biomass-Degrading Anaerobic Consortia Revealed by Metagenomics.</title>
        <authorList>
            <person name="Peng X."/>
        </authorList>
    </citation>
    <scope>NUCLEOTIDE SEQUENCE</scope>
    <source>
        <strain evidence="1">SIG240</strain>
    </source>
</reference>
<dbReference type="RefSeq" id="WP_303814581.1">
    <property type="nucleotide sequence ID" value="NZ_CAMOFN010000005.1"/>
</dbReference>
<accession>A0A927WI95</accession>